<evidence type="ECO:0000259" key="1">
    <source>
        <dbReference type="Pfam" id="PF17921"/>
    </source>
</evidence>
<evidence type="ECO:0000313" key="2">
    <source>
        <dbReference type="EMBL" id="KAJ8881967.1"/>
    </source>
</evidence>
<name>A0ABQ9HCC0_9NEOP</name>
<dbReference type="Proteomes" id="UP001159363">
    <property type="component" value="Chromosome 5"/>
</dbReference>
<dbReference type="Gene3D" id="1.10.340.70">
    <property type="match status" value="1"/>
</dbReference>
<gene>
    <name evidence="2" type="ORF">PR048_018455</name>
</gene>
<evidence type="ECO:0000313" key="3">
    <source>
        <dbReference type="Proteomes" id="UP001159363"/>
    </source>
</evidence>
<feature type="domain" description="Integrase zinc-binding" evidence="1">
    <location>
        <begin position="66"/>
        <end position="104"/>
    </location>
</feature>
<organism evidence="2 3">
    <name type="scientific">Dryococelus australis</name>
    <dbReference type="NCBI Taxonomy" id="614101"/>
    <lineage>
        <taxon>Eukaryota</taxon>
        <taxon>Metazoa</taxon>
        <taxon>Ecdysozoa</taxon>
        <taxon>Arthropoda</taxon>
        <taxon>Hexapoda</taxon>
        <taxon>Insecta</taxon>
        <taxon>Pterygota</taxon>
        <taxon>Neoptera</taxon>
        <taxon>Polyneoptera</taxon>
        <taxon>Phasmatodea</taxon>
        <taxon>Verophasmatodea</taxon>
        <taxon>Anareolatae</taxon>
        <taxon>Phasmatidae</taxon>
        <taxon>Eurycanthinae</taxon>
        <taxon>Dryococelus</taxon>
    </lineage>
</organism>
<dbReference type="Pfam" id="PF17921">
    <property type="entry name" value="Integrase_H2C2"/>
    <property type="match status" value="1"/>
</dbReference>
<proteinExistence type="predicted"/>
<dbReference type="EMBL" id="JARBHB010000006">
    <property type="protein sequence ID" value="KAJ8881967.1"/>
    <property type="molecule type" value="Genomic_DNA"/>
</dbReference>
<accession>A0ABQ9HCC0</accession>
<keyword evidence="3" id="KW-1185">Reference proteome</keyword>
<reference evidence="2 3" key="1">
    <citation type="submission" date="2023-02" db="EMBL/GenBank/DDBJ databases">
        <title>LHISI_Scaffold_Assembly.</title>
        <authorList>
            <person name="Stuart O.P."/>
            <person name="Cleave R."/>
            <person name="Magrath M.J.L."/>
            <person name="Mikheyev A.S."/>
        </authorList>
    </citation>
    <scope>NUCLEOTIDE SEQUENCE [LARGE SCALE GENOMIC DNA]</scope>
    <source>
        <strain evidence="2">Daus_M_001</strain>
        <tissue evidence="2">Leg muscle</tissue>
    </source>
</reference>
<dbReference type="InterPro" id="IPR041588">
    <property type="entry name" value="Integrase_H2C2"/>
</dbReference>
<protein>
    <recommendedName>
        <fullName evidence="1">Integrase zinc-binding domain-containing protein</fullName>
    </recommendedName>
</protein>
<comment type="caution">
    <text evidence="2">The sequence shown here is derived from an EMBL/GenBank/DDBJ whole genome shotgun (WGS) entry which is preliminary data.</text>
</comment>
<sequence>MERAERMRREKKGRKWVELELDEGKFVCDVVEQMKGGKEVVQFVNVLQLSPKLTKQGKFVIFVLVELTHMLFSYYHEPQIGGHMGRYRTVHRVQELFIWFSMKELEE</sequence>